<dbReference type="RefSeq" id="WP_184366061.1">
    <property type="nucleotide sequence ID" value="NZ_BAAAKM010000033.1"/>
</dbReference>
<protein>
    <submittedName>
        <fullName evidence="4">Putative amidophosphoribosyltransferase</fullName>
    </submittedName>
</protein>
<dbReference type="PANTHER" id="PTHR47505:SF1">
    <property type="entry name" value="DNA UTILIZATION PROTEIN YHGH"/>
    <property type="match status" value="1"/>
</dbReference>
<evidence type="ECO:0000313" key="4">
    <source>
        <dbReference type="EMBL" id="MBB5492653.1"/>
    </source>
</evidence>
<evidence type="ECO:0000256" key="1">
    <source>
        <dbReference type="ARBA" id="ARBA00008007"/>
    </source>
</evidence>
<evidence type="ECO:0000256" key="2">
    <source>
        <dbReference type="SAM" id="MobiDB-lite"/>
    </source>
</evidence>
<dbReference type="Gene3D" id="3.40.50.2020">
    <property type="match status" value="1"/>
</dbReference>
<dbReference type="InterPro" id="IPR051910">
    <property type="entry name" value="ComF/GntX_DNA_util-trans"/>
</dbReference>
<dbReference type="AlphaFoldDB" id="A0A840WB84"/>
<comment type="similarity">
    <text evidence="1">Belongs to the ComF/GntX family.</text>
</comment>
<dbReference type="CDD" id="cd06223">
    <property type="entry name" value="PRTases_typeI"/>
    <property type="match status" value="1"/>
</dbReference>
<keyword evidence="4" id="KW-0808">Transferase</keyword>
<keyword evidence="4" id="KW-0328">Glycosyltransferase</keyword>
<dbReference type="EMBL" id="JACHDO010000001">
    <property type="protein sequence ID" value="MBB5492653.1"/>
    <property type="molecule type" value="Genomic_DNA"/>
</dbReference>
<dbReference type="GO" id="GO:0016757">
    <property type="term" value="F:glycosyltransferase activity"/>
    <property type="evidence" value="ECO:0007669"/>
    <property type="project" value="UniProtKB-KW"/>
</dbReference>
<gene>
    <name evidence="4" type="ORF">HNR07_003790</name>
</gene>
<dbReference type="PANTHER" id="PTHR47505">
    <property type="entry name" value="DNA UTILIZATION PROTEIN YHGH"/>
    <property type="match status" value="1"/>
</dbReference>
<feature type="compositionally biased region" description="Basic residues" evidence="2">
    <location>
        <begin position="179"/>
        <end position="190"/>
    </location>
</feature>
<accession>A0A840WB84</accession>
<evidence type="ECO:0000259" key="3">
    <source>
        <dbReference type="Pfam" id="PF00156"/>
    </source>
</evidence>
<feature type="compositionally biased region" description="Basic residues" evidence="2">
    <location>
        <begin position="216"/>
        <end position="227"/>
    </location>
</feature>
<dbReference type="InterPro" id="IPR000836">
    <property type="entry name" value="PRTase_dom"/>
</dbReference>
<dbReference type="Proteomes" id="UP000579647">
    <property type="component" value="Unassembled WGS sequence"/>
</dbReference>
<dbReference type="Pfam" id="PF00156">
    <property type="entry name" value="Pribosyltran"/>
    <property type="match status" value="1"/>
</dbReference>
<organism evidence="4 5">
    <name type="scientific">Nocardiopsis metallicus</name>
    <dbReference type="NCBI Taxonomy" id="179819"/>
    <lineage>
        <taxon>Bacteria</taxon>
        <taxon>Bacillati</taxon>
        <taxon>Actinomycetota</taxon>
        <taxon>Actinomycetes</taxon>
        <taxon>Streptosporangiales</taxon>
        <taxon>Nocardiopsidaceae</taxon>
        <taxon>Nocardiopsis</taxon>
    </lineage>
</organism>
<keyword evidence="5" id="KW-1185">Reference proteome</keyword>
<reference evidence="4 5" key="1">
    <citation type="submission" date="2020-08" db="EMBL/GenBank/DDBJ databases">
        <title>Sequencing the genomes of 1000 actinobacteria strains.</title>
        <authorList>
            <person name="Klenk H.-P."/>
        </authorList>
    </citation>
    <scope>NUCLEOTIDE SEQUENCE [LARGE SCALE GENOMIC DNA]</scope>
    <source>
        <strain evidence="4 5">DSM 44598</strain>
    </source>
</reference>
<comment type="caution">
    <text evidence="4">The sequence shown here is derived from an EMBL/GenBank/DDBJ whole genome shotgun (WGS) entry which is preliminary data.</text>
</comment>
<dbReference type="SUPFAM" id="SSF53271">
    <property type="entry name" value="PRTase-like"/>
    <property type="match status" value="1"/>
</dbReference>
<sequence length="301" mass="31939">MSTVVRRPLSVLLDPLLELLLPRPCAGCAGPDGPLCTGCHAVLERRPHRARPRERCPPVWAAGPYSGYHRRVLLAYKEHGDEQLTAPLGERLACAYRASGWAAPDTLLVPVPGRGPSGRHGPVLRLARACAHLAGESVTGGVAPVLRYRRGVRRQVGLGRAQRLANRVGAFTAAPGPVRARRGPGKRGARVRGGAGPEATGSVREGVERAVPVRGRPGRRGSGRRGTGRGERNRWDLRGQRVVVVDDVLTTGATVAEAARALREEGATVVGALVLAESLRSSGACEPRPKAGAARRFYKPS</sequence>
<feature type="domain" description="Phosphoribosyltransferase" evidence="3">
    <location>
        <begin position="232"/>
        <end position="278"/>
    </location>
</feature>
<feature type="region of interest" description="Disordered" evidence="2">
    <location>
        <begin position="175"/>
        <end position="234"/>
    </location>
</feature>
<evidence type="ECO:0000313" key="5">
    <source>
        <dbReference type="Proteomes" id="UP000579647"/>
    </source>
</evidence>
<name>A0A840WB84_9ACTN</name>
<proteinExistence type="inferred from homology"/>
<dbReference type="InterPro" id="IPR029057">
    <property type="entry name" value="PRTase-like"/>
</dbReference>